<dbReference type="Pfam" id="PF20376">
    <property type="entry name" value="DUF6671"/>
    <property type="match status" value="1"/>
</dbReference>
<comment type="caution">
    <text evidence="2">The sequence shown here is derived from an EMBL/GenBank/DDBJ whole genome shotgun (WGS) entry which is preliminary data.</text>
</comment>
<dbReference type="EMBL" id="MRCE01000043">
    <property type="protein sequence ID" value="OKH32073.1"/>
    <property type="molecule type" value="Genomic_DNA"/>
</dbReference>
<name>A0A1U7I6U8_9CYAN</name>
<dbReference type="Proteomes" id="UP000185860">
    <property type="component" value="Unassembled WGS sequence"/>
</dbReference>
<accession>A0A1U7I6U8</accession>
<gene>
    <name evidence="2" type="ORF">NIES2119_27330</name>
</gene>
<dbReference type="InterPro" id="IPR046612">
    <property type="entry name" value="DUF6671"/>
</dbReference>
<feature type="domain" description="DUF6671" evidence="1">
    <location>
        <begin position="67"/>
        <end position="287"/>
    </location>
</feature>
<sequence>MNSGSLFVDRIAVIATMHKKEEAIAPILAKELGIKAIVPSTFDSDKFGTFTREIKRLGTQIEAAKIKAEQALNITGETLAISSEGTFGPHPFVPYLSCNREIVMLLDKKHDIEIIGEEFSTETNHSHQVVKSVEAAFEFAQKVGFPEHGLVVMFEETPKDNSEIIKGITTPEKLEEAVSLFLKKSSNGKVHLETDMRALYNPTRMKNIAKATLNLVEKINSLCPKCDYPGFSLTERKRGLPCALCNMPTQLTLSAIYQCQKCGFQKEILFPDGIEQVDPAQCMYCNP</sequence>
<dbReference type="RefSeq" id="WP_073596654.1">
    <property type="nucleotide sequence ID" value="NZ_MRCE01000043.1"/>
</dbReference>
<dbReference type="AlphaFoldDB" id="A0A1U7I6U8"/>
<reference evidence="2 3" key="1">
    <citation type="submission" date="2016-11" db="EMBL/GenBank/DDBJ databases">
        <title>Draft Genome Sequences of Nine Cyanobacterial Strains from Diverse Habitats.</title>
        <authorList>
            <person name="Zhu T."/>
            <person name="Hou S."/>
            <person name="Lu X."/>
            <person name="Hess W.R."/>
        </authorList>
    </citation>
    <scope>NUCLEOTIDE SEQUENCE [LARGE SCALE GENOMIC DNA]</scope>
    <source>
        <strain evidence="2 3">IAM M-71</strain>
    </source>
</reference>
<protein>
    <recommendedName>
        <fullName evidence="1">DUF6671 domain-containing protein</fullName>
    </recommendedName>
</protein>
<dbReference type="OrthoDB" id="9793837at2"/>
<evidence type="ECO:0000259" key="1">
    <source>
        <dbReference type="Pfam" id="PF20376"/>
    </source>
</evidence>
<proteinExistence type="predicted"/>
<evidence type="ECO:0000313" key="3">
    <source>
        <dbReference type="Proteomes" id="UP000185860"/>
    </source>
</evidence>
<evidence type="ECO:0000313" key="2">
    <source>
        <dbReference type="EMBL" id="OKH32073.1"/>
    </source>
</evidence>
<dbReference type="STRING" id="454136.NIES2119_27330"/>
<organism evidence="2 3">
    <name type="scientific">[Phormidium ambiguum] IAM M-71</name>
    <dbReference type="NCBI Taxonomy" id="454136"/>
    <lineage>
        <taxon>Bacteria</taxon>
        <taxon>Bacillati</taxon>
        <taxon>Cyanobacteriota</taxon>
        <taxon>Cyanophyceae</taxon>
        <taxon>Oscillatoriophycideae</taxon>
        <taxon>Aerosakkonematales</taxon>
        <taxon>Aerosakkonemataceae</taxon>
        <taxon>Floridanema</taxon>
    </lineage>
</organism>